<reference evidence="3" key="1">
    <citation type="submission" date="2015-06" db="UniProtKB">
        <authorList>
            <consortium name="EnsemblPlants"/>
        </authorList>
    </citation>
    <scope>IDENTIFICATION</scope>
</reference>
<dbReference type="PANTHER" id="PTHR34188">
    <property type="entry name" value="OS01G0299500 PROTEIN"/>
    <property type="match status" value="1"/>
</dbReference>
<feature type="region of interest" description="Disordered" evidence="1">
    <location>
        <begin position="226"/>
        <end position="254"/>
    </location>
</feature>
<proteinExistence type="predicted"/>
<dbReference type="EnsemblPlants" id="EMT00964">
    <property type="protein sequence ID" value="EMT00964"/>
    <property type="gene ID" value="F775_30439"/>
</dbReference>
<protein>
    <submittedName>
        <fullName evidence="3">Uncharacterized protein</fullName>
    </submittedName>
</protein>
<evidence type="ECO:0000256" key="2">
    <source>
        <dbReference type="SAM" id="Phobius"/>
    </source>
</evidence>
<feature type="region of interest" description="Disordered" evidence="1">
    <location>
        <begin position="76"/>
        <end position="166"/>
    </location>
</feature>
<evidence type="ECO:0000313" key="3">
    <source>
        <dbReference type="EnsemblPlants" id="EMT00964"/>
    </source>
</evidence>
<feature type="compositionally biased region" description="Basic residues" evidence="1">
    <location>
        <begin position="139"/>
        <end position="151"/>
    </location>
</feature>
<sequence length="412" mass="44974">MCNRCDALFDCNAKVGRQAVFQRLFLAILGGEHLIRVLVPVLMEAKGAGERDALIDLESGNSVVISEHGHGMDANFAVSPPRTPPNGGLNRVMHTKDDGNQHMDCSSPAMETASKNGDDRKSEGEEKLGLLDSSGGEKAKKKRSSSKKPPRPPRPPTHLPLDASDQKLLNELNELALLKRARIERMKALKKMKNGKQGSSNSNFCPMIITIIFCLVILWQATTRRTTGAGDPSRGGNGRGTSTSAGHDRRPCQGPRRHALPLAAILKAPPRQAGRCKSEALFSAPRGGLAVNEPSLACVARSPGFHAANQPVEWTSRRPWRHLGGKLSFINQKPLEAGYNKDRGGKFAVKIDRSLLALSCDTLIVAARVANTLINLDIKRDTSWVMRREKPQVATLIKQQRVFGKVLRSSFE</sequence>
<keyword evidence="2" id="KW-0812">Transmembrane</keyword>
<dbReference type="AlphaFoldDB" id="N1QSG3"/>
<keyword evidence="2" id="KW-1133">Transmembrane helix</keyword>
<name>N1QSG3_AEGTA</name>
<evidence type="ECO:0000256" key="1">
    <source>
        <dbReference type="SAM" id="MobiDB-lite"/>
    </source>
</evidence>
<organism evidence="3">
    <name type="scientific">Aegilops tauschii</name>
    <name type="common">Tausch's goatgrass</name>
    <name type="synonym">Aegilops squarrosa</name>
    <dbReference type="NCBI Taxonomy" id="37682"/>
    <lineage>
        <taxon>Eukaryota</taxon>
        <taxon>Viridiplantae</taxon>
        <taxon>Streptophyta</taxon>
        <taxon>Embryophyta</taxon>
        <taxon>Tracheophyta</taxon>
        <taxon>Spermatophyta</taxon>
        <taxon>Magnoliopsida</taxon>
        <taxon>Liliopsida</taxon>
        <taxon>Poales</taxon>
        <taxon>Poaceae</taxon>
        <taxon>BOP clade</taxon>
        <taxon>Pooideae</taxon>
        <taxon>Triticodae</taxon>
        <taxon>Triticeae</taxon>
        <taxon>Triticinae</taxon>
        <taxon>Aegilops</taxon>
    </lineage>
</organism>
<dbReference type="PANTHER" id="PTHR34188:SF5">
    <property type="entry name" value="OS05G0131900 PROTEIN"/>
    <property type="match status" value="1"/>
</dbReference>
<accession>N1QSG3</accession>
<keyword evidence="2" id="KW-0472">Membrane</keyword>
<feature type="compositionally biased region" description="Basic and acidic residues" evidence="1">
    <location>
        <begin position="116"/>
        <end position="129"/>
    </location>
</feature>
<feature type="transmembrane region" description="Helical" evidence="2">
    <location>
        <begin position="200"/>
        <end position="219"/>
    </location>
</feature>